<accession>A0A6L6PCU9</accession>
<comment type="caution">
    <text evidence="4">The sequence shown here is derived from an EMBL/GenBank/DDBJ whole genome shotgun (WGS) entry which is preliminary data.</text>
</comment>
<dbReference type="Gene3D" id="2.60.120.1130">
    <property type="match status" value="1"/>
</dbReference>
<feature type="domain" description="Transglutaminase-like" evidence="2">
    <location>
        <begin position="257"/>
        <end position="329"/>
    </location>
</feature>
<evidence type="ECO:0000313" key="5">
    <source>
        <dbReference type="Proteomes" id="UP000475582"/>
    </source>
</evidence>
<keyword evidence="1" id="KW-0732">Signal</keyword>
<sequence>MKIKFIAALCAAALFSTHAGAADDGTDLSVSILKNLQHFVVQRDGGYSQTEEYLVQLNEQRAVAAEAQRQFHFNRTLEEVDILEAYTEKPDGRRIPVQPEQIRLQQEAAYNGAPMFQDMQIKAVIYPDVAVGDKLYSKMRKTRRSALFGGQFYDTTYPQYYPTQQLTLIYDLPSDMRLKADELGFKAQTPERHEGRTVYRWDYTPADTPRLEFDAVSYADFGRHLVVSTFDDYRDIGLAYDVASRAAAATTPAIEAKARELVHGLSAPRDKARAIGNWVRTNIRYVAVYIGNGGREPHSAESVLENRYGDCKDHVVLMEALLSAVGIDSTPALISAGNAYKLPPVASMEPFNHVINYIPSLDLYIDTTADNLSVGYLPFWDLDKQVILTRTGQMGHTPTSQPNKIKNQYAVQIGADGSAQFKFTRNNLGALDEEIRTEQRNWNTNDRERFVESLLKSVGIKGSGTVELGDLDSAADGKGYRYTLRGKGENWVYLPGTIGIPASSSLYAGLSDQVFRLTNEVARTQPFICPDNDYEEQAEYQFPDNAKLLAVPLDVNISSPYFQYHARFRQTGGKLVIDRSFKSGKAGSKVCTPQDHKAMQADIRRMVRDLRSQFILQVPDVAGTPVAAN</sequence>
<dbReference type="InterPro" id="IPR024618">
    <property type="entry name" value="DUF3857"/>
</dbReference>
<feature type="chain" id="PRO_5026971091" evidence="1">
    <location>
        <begin position="22"/>
        <end position="629"/>
    </location>
</feature>
<reference evidence="4 5" key="1">
    <citation type="submission" date="2019-11" db="EMBL/GenBank/DDBJ databases">
        <title>Type strains purchased from KCTC, JCM and DSMZ.</title>
        <authorList>
            <person name="Lu H."/>
        </authorList>
    </citation>
    <scope>NUCLEOTIDE SEQUENCE [LARGE SCALE GENOMIC DNA]</scope>
    <source>
        <strain evidence="4 5">KCTC 22382</strain>
    </source>
</reference>
<dbReference type="EMBL" id="WNKY01000002">
    <property type="protein sequence ID" value="MTV36713.1"/>
    <property type="molecule type" value="Genomic_DNA"/>
</dbReference>
<dbReference type="OrthoDB" id="103430at2"/>
<evidence type="ECO:0000256" key="1">
    <source>
        <dbReference type="SAM" id="SignalP"/>
    </source>
</evidence>
<proteinExistence type="predicted"/>
<dbReference type="Pfam" id="PF01841">
    <property type="entry name" value="Transglut_core"/>
    <property type="match status" value="1"/>
</dbReference>
<dbReference type="Gene3D" id="2.60.40.3140">
    <property type="match status" value="1"/>
</dbReference>
<evidence type="ECO:0000313" key="4">
    <source>
        <dbReference type="EMBL" id="MTV36713.1"/>
    </source>
</evidence>
<feature type="signal peptide" evidence="1">
    <location>
        <begin position="1"/>
        <end position="21"/>
    </location>
</feature>
<gene>
    <name evidence="4" type="ORF">GM676_03825</name>
</gene>
<dbReference type="Pfam" id="PF12969">
    <property type="entry name" value="DUF3857"/>
    <property type="match status" value="1"/>
</dbReference>
<dbReference type="InterPro" id="IPR002931">
    <property type="entry name" value="Transglutaminase-like"/>
</dbReference>
<evidence type="ECO:0000259" key="2">
    <source>
        <dbReference type="Pfam" id="PF01841"/>
    </source>
</evidence>
<organism evidence="4 5">
    <name type="scientific">Duganella radicis</name>
    <dbReference type="NCBI Taxonomy" id="551988"/>
    <lineage>
        <taxon>Bacteria</taxon>
        <taxon>Pseudomonadati</taxon>
        <taxon>Pseudomonadota</taxon>
        <taxon>Betaproteobacteria</taxon>
        <taxon>Burkholderiales</taxon>
        <taxon>Oxalobacteraceae</taxon>
        <taxon>Telluria group</taxon>
        <taxon>Duganella</taxon>
    </lineage>
</organism>
<dbReference type="AlphaFoldDB" id="A0A6L6PCU9"/>
<dbReference type="Proteomes" id="UP000475582">
    <property type="component" value="Unassembled WGS sequence"/>
</dbReference>
<protein>
    <submittedName>
        <fullName evidence="4">DUF3857 domain-containing protein</fullName>
    </submittedName>
</protein>
<dbReference type="InterPro" id="IPR038765">
    <property type="entry name" value="Papain-like_cys_pep_sf"/>
</dbReference>
<evidence type="ECO:0000259" key="3">
    <source>
        <dbReference type="Pfam" id="PF12969"/>
    </source>
</evidence>
<feature type="domain" description="DUF3857" evidence="3">
    <location>
        <begin position="44"/>
        <end position="205"/>
    </location>
</feature>
<keyword evidence="5" id="KW-1185">Reference proteome</keyword>
<name>A0A6L6PCU9_9BURK</name>
<dbReference type="RefSeq" id="WP_155462066.1">
    <property type="nucleotide sequence ID" value="NZ_WNKY01000002.1"/>
</dbReference>
<dbReference type="Gene3D" id="3.10.620.30">
    <property type="match status" value="1"/>
</dbReference>
<dbReference type="SUPFAM" id="SSF54001">
    <property type="entry name" value="Cysteine proteinases"/>
    <property type="match status" value="1"/>
</dbReference>